<protein>
    <submittedName>
        <fullName evidence="9">Mechanosensitive ion channel</fullName>
    </submittedName>
</protein>
<dbReference type="Gene3D" id="3.30.70.100">
    <property type="match status" value="1"/>
</dbReference>
<keyword evidence="10" id="KW-1185">Reference proteome</keyword>
<dbReference type="SMART" id="SM00100">
    <property type="entry name" value="cNMP"/>
    <property type="match status" value="1"/>
</dbReference>
<evidence type="ECO:0000313" key="10">
    <source>
        <dbReference type="Proteomes" id="UP001442494"/>
    </source>
</evidence>
<comment type="caution">
    <text evidence="9">The sequence shown here is derived from an EMBL/GenBank/DDBJ whole genome shotgun (WGS) entry which is preliminary data.</text>
</comment>
<evidence type="ECO:0000256" key="5">
    <source>
        <dbReference type="ARBA" id="ARBA00022989"/>
    </source>
</evidence>
<feature type="transmembrane region" description="Helical" evidence="7">
    <location>
        <begin position="99"/>
        <end position="117"/>
    </location>
</feature>
<evidence type="ECO:0000256" key="4">
    <source>
        <dbReference type="ARBA" id="ARBA00022692"/>
    </source>
</evidence>
<keyword evidence="3" id="KW-1003">Cell membrane</keyword>
<comment type="subcellular location">
    <subcellularLocation>
        <location evidence="1">Cell membrane</location>
        <topology evidence="1">Multi-pass membrane protein</topology>
    </subcellularLocation>
</comment>
<evidence type="ECO:0000256" key="3">
    <source>
        <dbReference type="ARBA" id="ARBA00022475"/>
    </source>
</evidence>
<dbReference type="InterPro" id="IPR006685">
    <property type="entry name" value="MscS_channel_2nd"/>
</dbReference>
<dbReference type="InterPro" id="IPR011066">
    <property type="entry name" value="MscS_channel_C_sf"/>
</dbReference>
<dbReference type="CDD" id="cd00038">
    <property type="entry name" value="CAP_ED"/>
    <property type="match status" value="1"/>
</dbReference>
<comment type="similarity">
    <text evidence="2">Belongs to the MscS (TC 1.A.23) family.</text>
</comment>
<feature type="transmembrane region" description="Helical" evidence="7">
    <location>
        <begin position="31"/>
        <end position="53"/>
    </location>
</feature>
<dbReference type="InterPro" id="IPR049278">
    <property type="entry name" value="MS_channel_C"/>
</dbReference>
<dbReference type="EMBL" id="JAMPKK010000064">
    <property type="protein sequence ID" value="MEP0867276.1"/>
    <property type="molecule type" value="Genomic_DNA"/>
</dbReference>
<keyword evidence="6 7" id="KW-0472">Membrane</keyword>
<keyword evidence="4 7" id="KW-0812">Transmembrane</keyword>
<dbReference type="PRINTS" id="PR00103">
    <property type="entry name" value="CAMPKINASE"/>
</dbReference>
<dbReference type="InterPro" id="IPR018490">
    <property type="entry name" value="cNMP-bd_dom_sf"/>
</dbReference>
<dbReference type="PROSITE" id="PS50042">
    <property type="entry name" value="CNMP_BINDING_3"/>
    <property type="match status" value="1"/>
</dbReference>
<evidence type="ECO:0000259" key="8">
    <source>
        <dbReference type="PROSITE" id="PS50042"/>
    </source>
</evidence>
<evidence type="ECO:0000256" key="7">
    <source>
        <dbReference type="SAM" id="Phobius"/>
    </source>
</evidence>
<evidence type="ECO:0000313" key="9">
    <source>
        <dbReference type="EMBL" id="MEP0867276.1"/>
    </source>
</evidence>
<dbReference type="PANTHER" id="PTHR30347">
    <property type="entry name" value="POTASSIUM CHANNEL RELATED"/>
    <property type="match status" value="1"/>
</dbReference>
<dbReference type="Gene3D" id="2.30.30.60">
    <property type="match status" value="1"/>
</dbReference>
<feature type="transmembrane region" description="Helical" evidence="7">
    <location>
        <begin position="74"/>
        <end position="93"/>
    </location>
</feature>
<evidence type="ECO:0000256" key="6">
    <source>
        <dbReference type="ARBA" id="ARBA00023136"/>
    </source>
</evidence>
<dbReference type="SUPFAM" id="SSF82689">
    <property type="entry name" value="Mechanosensitive channel protein MscS (YggB), C-terminal domain"/>
    <property type="match status" value="1"/>
</dbReference>
<dbReference type="RefSeq" id="WP_190420008.1">
    <property type="nucleotide sequence ID" value="NZ_JAMPKK010000064.1"/>
</dbReference>
<gene>
    <name evidence="9" type="ORF">NDI37_22760</name>
</gene>
<dbReference type="Gene3D" id="2.60.120.10">
    <property type="entry name" value="Jelly Rolls"/>
    <property type="match status" value="1"/>
</dbReference>
<dbReference type="InterPro" id="IPR014710">
    <property type="entry name" value="RmlC-like_jellyroll"/>
</dbReference>
<dbReference type="Pfam" id="PF00027">
    <property type="entry name" value="cNMP_binding"/>
    <property type="match status" value="1"/>
</dbReference>
<dbReference type="InterPro" id="IPR010920">
    <property type="entry name" value="LSM_dom_sf"/>
</dbReference>
<accession>A0ABV0JX85</accession>
<evidence type="ECO:0000256" key="2">
    <source>
        <dbReference type="ARBA" id="ARBA00008017"/>
    </source>
</evidence>
<dbReference type="InterPro" id="IPR000595">
    <property type="entry name" value="cNMP-bd_dom"/>
</dbReference>
<name>A0ABV0JX85_9CYAN</name>
<sequence length="489" mass="54656">MNWIVTSAQQIFAGLFWLFTTPFFNIGSNSLSLGLIVQLILLALTVFVISRAISEWIKRKLLVRVGLDRGSREAIASVLSYLLVGLGFMIVLQTAGINLSSLTVFAGVIGIGVGFGLQNLASNFISGLTLLVEQPIRVGDFIEIENLLGTVENISIRSTIVRTLNGVVVIVPNIRFVENHIINWSYKDSNCRIHLPIGVAYGSDPVLVTEALLAAARMETGVLSSPPPKVWFKAFGESSLDFELVLWIDQPQNSDPIKSSLNFLIEHEFRYRGIEIPFPQRDVTIRNLEKLESLFQKHNAADVSNGINSQNGAIAPNNKLVSKSPDNWTLRDLLRRVAYFEGCSDLELRQLIEYGYRQLFPNGQVVCQENEPGDSFYIILTGSVEVFSQKAEKYIATLHQGEFFGEMSLLMGTPRSATVRTLEDSILFVVDRHDLQKLLVDHRELADQIAQKLSERQQALRDLGLLAEGITEPTPFIRIRQRIQNLFGI</sequence>
<keyword evidence="5 7" id="KW-1133">Transmembrane helix</keyword>
<dbReference type="Gene3D" id="1.10.287.1260">
    <property type="match status" value="1"/>
</dbReference>
<dbReference type="Proteomes" id="UP001442494">
    <property type="component" value="Unassembled WGS sequence"/>
</dbReference>
<dbReference type="PANTHER" id="PTHR30347:SF1">
    <property type="entry name" value="MECHANOSENSITIVE CHANNEL MSCK"/>
    <property type="match status" value="1"/>
</dbReference>
<dbReference type="InterPro" id="IPR018488">
    <property type="entry name" value="cNMP-bd_CS"/>
</dbReference>
<evidence type="ECO:0000256" key="1">
    <source>
        <dbReference type="ARBA" id="ARBA00004651"/>
    </source>
</evidence>
<dbReference type="Pfam" id="PF21088">
    <property type="entry name" value="MS_channel_1st"/>
    <property type="match status" value="1"/>
</dbReference>
<dbReference type="SUPFAM" id="SSF51206">
    <property type="entry name" value="cAMP-binding domain-like"/>
    <property type="match status" value="1"/>
</dbReference>
<dbReference type="Pfam" id="PF00924">
    <property type="entry name" value="MS_channel_2nd"/>
    <property type="match status" value="1"/>
</dbReference>
<dbReference type="InterPro" id="IPR052702">
    <property type="entry name" value="MscS-like_channel"/>
</dbReference>
<dbReference type="SUPFAM" id="SSF50182">
    <property type="entry name" value="Sm-like ribonucleoproteins"/>
    <property type="match status" value="1"/>
</dbReference>
<reference evidence="9 10" key="1">
    <citation type="submission" date="2022-04" db="EMBL/GenBank/DDBJ databases">
        <title>Positive selection, recombination, and allopatry shape intraspecific diversity of widespread and dominant cyanobacteria.</title>
        <authorList>
            <person name="Wei J."/>
            <person name="Shu W."/>
            <person name="Hu C."/>
        </authorList>
    </citation>
    <scope>NUCLEOTIDE SEQUENCE [LARGE SCALE GENOMIC DNA]</scope>
    <source>
        <strain evidence="9 10">GB2-A5</strain>
    </source>
</reference>
<dbReference type="PROSITE" id="PS00889">
    <property type="entry name" value="CNMP_BINDING_2"/>
    <property type="match status" value="1"/>
</dbReference>
<dbReference type="InterPro" id="IPR049142">
    <property type="entry name" value="MS_channel_1st"/>
</dbReference>
<dbReference type="InterPro" id="IPR011014">
    <property type="entry name" value="MscS_channel_TM-2"/>
</dbReference>
<proteinExistence type="inferred from homology"/>
<dbReference type="Pfam" id="PF21082">
    <property type="entry name" value="MS_channel_3rd"/>
    <property type="match status" value="1"/>
</dbReference>
<organism evidence="9 10">
    <name type="scientific">Funiculus sociatus GB2-A5</name>
    <dbReference type="NCBI Taxonomy" id="2933946"/>
    <lineage>
        <taxon>Bacteria</taxon>
        <taxon>Bacillati</taxon>
        <taxon>Cyanobacteriota</taxon>
        <taxon>Cyanophyceae</taxon>
        <taxon>Coleofasciculales</taxon>
        <taxon>Coleofasciculaceae</taxon>
        <taxon>Funiculus</taxon>
    </lineage>
</organism>
<feature type="domain" description="Cyclic nucleotide-binding" evidence="8">
    <location>
        <begin position="339"/>
        <end position="456"/>
    </location>
</feature>
<dbReference type="SUPFAM" id="SSF82861">
    <property type="entry name" value="Mechanosensitive channel protein MscS (YggB), transmembrane region"/>
    <property type="match status" value="1"/>
</dbReference>
<dbReference type="InterPro" id="IPR023408">
    <property type="entry name" value="MscS_beta-dom_sf"/>
</dbReference>